<evidence type="ECO:0000313" key="2">
    <source>
        <dbReference type="EMBL" id="TQV82456.1"/>
    </source>
</evidence>
<gene>
    <name evidence="2" type="ORF">FKG94_06860</name>
</gene>
<protein>
    <submittedName>
        <fullName evidence="2">Alpha/beta fold hydrolase</fullName>
    </submittedName>
</protein>
<accession>A0A545TZ10</accession>
<evidence type="ECO:0000313" key="3">
    <source>
        <dbReference type="Proteomes" id="UP000319732"/>
    </source>
</evidence>
<keyword evidence="3" id="KW-1185">Reference proteome</keyword>
<dbReference type="GO" id="GO:0080030">
    <property type="term" value="F:methyl indole-3-acetate esterase activity"/>
    <property type="evidence" value="ECO:0007669"/>
    <property type="project" value="TreeGrafter"/>
</dbReference>
<dbReference type="InterPro" id="IPR045889">
    <property type="entry name" value="MES/HNL"/>
</dbReference>
<dbReference type="PANTHER" id="PTHR10992:SF1086">
    <property type="entry name" value="AB HYDROLASE-1 DOMAIN-CONTAINING PROTEIN"/>
    <property type="match status" value="1"/>
</dbReference>
<dbReference type="Pfam" id="PF12697">
    <property type="entry name" value="Abhydrolase_6"/>
    <property type="match status" value="1"/>
</dbReference>
<dbReference type="EMBL" id="VHSG01000007">
    <property type="protein sequence ID" value="TQV82456.1"/>
    <property type="molecule type" value="Genomic_DNA"/>
</dbReference>
<dbReference type="PANTHER" id="PTHR10992">
    <property type="entry name" value="METHYLESTERASE FAMILY MEMBER"/>
    <property type="match status" value="1"/>
</dbReference>
<organism evidence="2 3">
    <name type="scientific">Exilibacterium tricleocarpae</name>
    <dbReference type="NCBI Taxonomy" id="2591008"/>
    <lineage>
        <taxon>Bacteria</taxon>
        <taxon>Pseudomonadati</taxon>
        <taxon>Pseudomonadota</taxon>
        <taxon>Gammaproteobacteria</taxon>
        <taxon>Cellvibrionales</taxon>
        <taxon>Cellvibrionaceae</taxon>
        <taxon>Exilibacterium</taxon>
    </lineage>
</organism>
<dbReference type="InterPro" id="IPR029058">
    <property type="entry name" value="AB_hydrolase_fold"/>
</dbReference>
<dbReference type="AlphaFoldDB" id="A0A545TZ10"/>
<name>A0A545TZ10_9GAMM</name>
<dbReference type="OrthoDB" id="9773293at2"/>
<sequence length="268" mass="30792">MVNRRKFLAAWPALGLTALSKKSFSQSADKQSFYSRRKTYVLVHGSWHGGWCWRYVRKALQFAGQRVYTPTLTGLGDRSHLLNRDIDLTAHTKDIVNLIETEELQDIVLVGHSYAGYVITLVADLLKDRIKRLIYLDAFIPTEGEPFIPVEQHAQLLELYGDDFVYPVPDLDFLGIPENHRHAAWVKRRLVDDPLGTVLQPVYYQNNGAEDLQKVFIRCTQNPIYKAGDPIKDRIEQDPQWRYLLLDSGHDAMITAARALAWILLRYG</sequence>
<keyword evidence="2" id="KW-0378">Hydrolase</keyword>
<evidence type="ECO:0000259" key="1">
    <source>
        <dbReference type="Pfam" id="PF12697"/>
    </source>
</evidence>
<dbReference type="Gene3D" id="3.40.50.1820">
    <property type="entry name" value="alpha/beta hydrolase"/>
    <property type="match status" value="1"/>
</dbReference>
<dbReference type="RefSeq" id="WP_142903472.1">
    <property type="nucleotide sequence ID" value="NZ_ML660090.1"/>
</dbReference>
<dbReference type="GO" id="GO:0080032">
    <property type="term" value="F:methyl jasmonate esterase activity"/>
    <property type="evidence" value="ECO:0007669"/>
    <property type="project" value="TreeGrafter"/>
</dbReference>
<proteinExistence type="predicted"/>
<comment type="caution">
    <text evidence="2">The sequence shown here is derived from an EMBL/GenBank/DDBJ whole genome shotgun (WGS) entry which is preliminary data.</text>
</comment>
<dbReference type="Proteomes" id="UP000319732">
    <property type="component" value="Unassembled WGS sequence"/>
</dbReference>
<reference evidence="2 3" key="1">
    <citation type="submission" date="2019-06" db="EMBL/GenBank/DDBJ databases">
        <title>Whole genome sequence for Cellvibrionaceae sp. R142.</title>
        <authorList>
            <person name="Wang G."/>
        </authorList>
    </citation>
    <scope>NUCLEOTIDE SEQUENCE [LARGE SCALE GENOMIC DNA]</scope>
    <source>
        <strain evidence="2 3">R142</strain>
    </source>
</reference>
<feature type="domain" description="AB hydrolase-1" evidence="1">
    <location>
        <begin position="41"/>
        <end position="260"/>
    </location>
</feature>
<dbReference type="InterPro" id="IPR000073">
    <property type="entry name" value="AB_hydrolase_1"/>
</dbReference>
<dbReference type="SUPFAM" id="SSF53474">
    <property type="entry name" value="alpha/beta-Hydrolases"/>
    <property type="match status" value="1"/>
</dbReference>